<proteinExistence type="predicted"/>
<dbReference type="RefSeq" id="WP_186951732.1">
    <property type="nucleotide sequence ID" value="NZ_JACOFX010000001.1"/>
</dbReference>
<dbReference type="EMBL" id="JACOFX010000001">
    <property type="protein sequence ID" value="MBC3906526.1"/>
    <property type="molecule type" value="Genomic_DNA"/>
</dbReference>
<feature type="region of interest" description="Disordered" evidence="1">
    <location>
        <begin position="78"/>
        <end position="106"/>
    </location>
</feature>
<dbReference type="Proteomes" id="UP000646911">
    <property type="component" value="Unassembled WGS sequence"/>
</dbReference>
<organism evidence="2 3">
    <name type="scientific">Undibacterium umbellatum</name>
    <dbReference type="NCBI Taxonomy" id="2762300"/>
    <lineage>
        <taxon>Bacteria</taxon>
        <taxon>Pseudomonadati</taxon>
        <taxon>Pseudomonadota</taxon>
        <taxon>Betaproteobacteria</taxon>
        <taxon>Burkholderiales</taxon>
        <taxon>Oxalobacteraceae</taxon>
        <taxon>Undibacterium</taxon>
    </lineage>
</organism>
<comment type="caution">
    <text evidence="2">The sequence shown here is derived from an EMBL/GenBank/DDBJ whole genome shotgun (WGS) entry which is preliminary data.</text>
</comment>
<evidence type="ECO:0000256" key="1">
    <source>
        <dbReference type="SAM" id="MobiDB-lite"/>
    </source>
</evidence>
<feature type="compositionally biased region" description="Gly residues" evidence="1">
    <location>
        <begin position="190"/>
        <end position="211"/>
    </location>
</feature>
<evidence type="ECO:0000313" key="3">
    <source>
        <dbReference type="Proteomes" id="UP000646911"/>
    </source>
</evidence>
<sequence length="911" mass="96638">MNTPPFFAVQKQTLNGVSTILAVEYTLDPADLDPTTDLHLYVDTLTVPGQTFSLPGKNIVITARQINCASGAAFDSSGKSYDQPVVPINPPKAASGSASDKGGVDGASGGVASGAIASKGDSAGNITIIASSINGQLSLSAKGGNGQQGQNGQAGGDGLTGDNGNDAIINRVQHDPQHPDGWSVTQATAGGDGGRAGNGGNAGASGNGGDGGLVTVHTMTVLATGQVTVANTGGNPGAASNPGKCGGFGVAGIGGRIAVEHEQGGHFNTKVWELSDDRQGGAQDGTAGTDGKAAAPAVKGKDAATDLSQQPIITKLFIPDLTTVNLVQLTLDYAEVAYLGNNLAQALNYYQWLEQLTSGDSGDAGLNTELAGLNQRCKILQKQIGQGLDYFSNPINYVPIVTLDLYTQMLDGMLSTGGQVESTYNQYTAYLNGQSHEFDGMNDAIANAQTAITNYVQAQKDYYTKINDTGATIIQLTDALVAQHYVLTAADDSFKKAVEAKGQSCSFASFLALLKTILTVGVDVYSAFSDPTARTVSTAVKDFADIGIGIENGNLVTNPVPSKADPASISKIWEQISTGGSDVDDSSKLIAEQNDFDKSLQPYLDMPEAQNYKKQVHDYIGIAQSRNSKLLEYTNDCIQYIALTGLINQKQAEVNRIKAQIAKENVPGLISYRNFLFTQYQDYKRLCLKYLYQENRAYDYWSQQDNPFTISDNSFVGLGIFHNNLKAQIINSINNYSQPSQPLNNIEILLDPTTRPEQFASFQQNGLFNFQITLDESSFLGWSNVLLTNFKIYIQGVTAPAGGNVYVQFLHQGRVVLIDQHGAATNYTHNQVLSVYEYTLQNGQPVTIAGGSLGGDGTGGNQKRIALSPYASFGITLPAKFNPGVDFSKATGIEIHFSGYAVPRLNMKVHG</sequence>
<gene>
    <name evidence="2" type="ORF">H8L47_02970</name>
</gene>
<feature type="region of interest" description="Disordered" evidence="1">
    <location>
        <begin position="141"/>
        <end position="211"/>
    </location>
</feature>
<name>A0ABR6Z5C4_9BURK</name>
<feature type="compositionally biased region" description="Gly residues" evidence="1">
    <location>
        <begin position="143"/>
        <end position="161"/>
    </location>
</feature>
<accession>A0ABR6Z5C4</accession>
<protein>
    <submittedName>
        <fullName evidence="2">Uncharacterized protein</fullName>
    </submittedName>
</protein>
<reference evidence="2 3" key="1">
    <citation type="submission" date="2020-08" db="EMBL/GenBank/DDBJ databases">
        <title>Novel species isolated from subtropical streams in China.</title>
        <authorList>
            <person name="Lu H."/>
        </authorList>
    </citation>
    <scope>NUCLEOTIDE SEQUENCE [LARGE SCALE GENOMIC DNA]</scope>
    <source>
        <strain evidence="2 3">NL8W</strain>
    </source>
</reference>
<evidence type="ECO:0000313" key="2">
    <source>
        <dbReference type="EMBL" id="MBC3906526.1"/>
    </source>
</evidence>
<keyword evidence="3" id="KW-1185">Reference proteome</keyword>